<dbReference type="EC" id="3.6.1.9" evidence="4"/>
<keyword evidence="3 4" id="KW-0546">Nucleotide metabolism</keyword>
<dbReference type="NCBIfam" id="TIGR00172">
    <property type="entry name" value="maf"/>
    <property type="match status" value="1"/>
</dbReference>
<dbReference type="SUPFAM" id="SSF52972">
    <property type="entry name" value="ITPase-like"/>
    <property type="match status" value="1"/>
</dbReference>
<dbReference type="InterPro" id="IPR029001">
    <property type="entry name" value="ITPase-like_fam"/>
</dbReference>
<dbReference type="RefSeq" id="WP_087288045.1">
    <property type="nucleotide sequence ID" value="NZ_NFJD01000002.1"/>
</dbReference>
<evidence type="ECO:0000256" key="2">
    <source>
        <dbReference type="ARBA" id="ARBA00022801"/>
    </source>
</evidence>
<protein>
    <recommendedName>
        <fullName evidence="4">dTTP/UTP pyrophosphatase</fullName>
        <shortName evidence="4">dTTPase/UTPase</shortName>
        <ecNumber evidence="4">3.6.1.9</ecNumber>
    </recommendedName>
    <alternativeName>
        <fullName evidence="4">Nucleoside triphosphate pyrophosphatase</fullName>
    </alternativeName>
    <alternativeName>
        <fullName evidence="4">Nucleotide pyrophosphatase</fullName>
        <shortName evidence="4">Nucleotide PPase</shortName>
    </alternativeName>
</protein>
<dbReference type="OrthoDB" id="9807767at2"/>
<dbReference type="PANTHER" id="PTHR43213:SF5">
    <property type="entry name" value="BIFUNCTIONAL DTTP_UTP PYROPHOSPHATASE_METHYLTRANSFERASE PROTEIN-RELATED"/>
    <property type="match status" value="1"/>
</dbReference>
<dbReference type="HAMAP" id="MF_00528">
    <property type="entry name" value="Maf"/>
    <property type="match status" value="1"/>
</dbReference>
<name>A0A1Y4DKX3_9BACT</name>
<evidence type="ECO:0000256" key="1">
    <source>
        <dbReference type="ARBA" id="ARBA00001968"/>
    </source>
</evidence>
<dbReference type="PANTHER" id="PTHR43213">
    <property type="entry name" value="BIFUNCTIONAL DTTP/UTP PYROPHOSPHATASE/METHYLTRANSFERASE PROTEIN-RELATED"/>
    <property type="match status" value="1"/>
</dbReference>
<evidence type="ECO:0000313" key="5">
    <source>
        <dbReference type="EMBL" id="OUO56950.1"/>
    </source>
</evidence>
<feature type="site" description="Important for substrate specificity" evidence="4">
    <location>
        <position position="11"/>
    </location>
</feature>
<gene>
    <name evidence="5" type="ORF">B5F75_03645</name>
</gene>
<comment type="catalytic activity">
    <reaction evidence="4">
        <text>UTP + H2O = UMP + diphosphate + H(+)</text>
        <dbReference type="Rhea" id="RHEA:29395"/>
        <dbReference type="ChEBI" id="CHEBI:15377"/>
        <dbReference type="ChEBI" id="CHEBI:15378"/>
        <dbReference type="ChEBI" id="CHEBI:33019"/>
        <dbReference type="ChEBI" id="CHEBI:46398"/>
        <dbReference type="ChEBI" id="CHEBI:57865"/>
        <dbReference type="EC" id="3.6.1.9"/>
    </reaction>
</comment>
<comment type="function">
    <text evidence="4">Nucleoside triphosphate pyrophosphatase that hydrolyzes dTTP and UTP. May have a dual role in cell division arrest and in preventing the incorporation of modified nucleotides into cellular nucleic acids.</text>
</comment>
<evidence type="ECO:0000256" key="3">
    <source>
        <dbReference type="ARBA" id="ARBA00023080"/>
    </source>
</evidence>
<dbReference type="AlphaFoldDB" id="A0A1Y4DKX3"/>
<dbReference type="Proteomes" id="UP000196368">
    <property type="component" value="Unassembled WGS sequence"/>
</dbReference>
<dbReference type="Gene3D" id="3.90.950.10">
    <property type="match status" value="1"/>
</dbReference>
<feature type="active site" description="Proton acceptor" evidence="4">
    <location>
        <position position="67"/>
    </location>
</feature>
<feature type="site" description="Important for substrate specificity" evidence="4">
    <location>
        <position position="150"/>
    </location>
</feature>
<organism evidence="5 6">
    <name type="scientific">Candidatus Avelusimicrobium gallicola</name>
    <dbReference type="NCBI Taxonomy" id="2562704"/>
    <lineage>
        <taxon>Bacteria</taxon>
        <taxon>Pseudomonadati</taxon>
        <taxon>Elusimicrobiota</taxon>
        <taxon>Elusimicrobia</taxon>
        <taxon>Elusimicrobiales</taxon>
        <taxon>Elusimicrobiaceae</taxon>
        <taxon>Candidatus Avelusimicrobium</taxon>
    </lineage>
</organism>
<keyword evidence="2 4" id="KW-0378">Hydrolase</keyword>
<dbReference type="EMBL" id="NFJD01000002">
    <property type="protein sequence ID" value="OUO56950.1"/>
    <property type="molecule type" value="Genomic_DNA"/>
</dbReference>
<dbReference type="Pfam" id="PF02545">
    <property type="entry name" value="Maf"/>
    <property type="match status" value="1"/>
</dbReference>
<comment type="subcellular location">
    <subcellularLocation>
        <location evidence="4">Cytoplasm</location>
    </subcellularLocation>
</comment>
<dbReference type="GO" id="GO:0005737">
    <property type="term" value="C:cytoplasm"/>
    <property type="evidence" value="ECO:0007669"/>
    <property type="project" value="UniProtKB-SubCell"/>
</dbReference>
<comment type="caution">
    <text evidence="5">The sequence shown here is derived from an EMBL/GenBank/DDBJ whole genome shotgun (WGS) entry which is preliminary data.</text>
</comment>
<keyword evidence="4" id="KW-0963">Cytoplasm</keyword>
<dbReference type="GO" id="GO:0036221">
    <property type="term" value="F:UTP diphosphatase activity"/>
    <property type="evidence" value="ECO:0007669"/>
    <property type="project" value="RHEA"/>
</dbReference>
<sequence length="185" mass="20685">MQLVLASKSPRRIAILKELGMKFDIIPSQAPENSRKKRPAARVKELAVQKAFDVARKYPGAVVIGADTLVYCKGEIIGKPKDRADALRILKKLNGAWQSVYTGVCVMNLQEQKMLFGHDVSKCKARRLSPQELEHLAGKHMDKAGAYAVQDTDDPFIERIVGSRSNVVGFPVEFFQKLFKEFLAL</sequence>
<comment type="caution">
    <text evidence="4">Lacks conserved residue(s) required for the propagation of feature annotation.</text>
</comment>
<dbReference type="GO" id="GO:0009117">
    <property type="term" value="P:nucleotide metabolic process"/>
    <property type="evidence" value="ECO:0007669"/>
    <property type="project" value="UniProtKB-KW"/>
</dbReference>
<proteinExistence type="inferred from homology"/>
<evidence type="ECO:0000256" key="4">
    <source>
        <dbReference type="HAMAP-Rule" id="MF_00528"/>
    </source>
</evidence>
<keyword evidence="6" id="KW-1185">Reference proteome</keyword>
<accession>A0A1Y4DKX3</accession>
<comment type="catalytic activity">
    <reaction evidence="4">
        <text>dTTP + H2O = dTMP + diphosphate + H(+)</text>
        <dbReference type="Rhea" id="RHEA:28534"/>
        <dbReference type="ChEBI" id="CHEBI:15377"/>
        <dbReference type="ChEBI" id="CHEBI:15378"/>
        <dbReference type="ChEBI" id="CHEBI:33019"/>
        <dbReference type="ChEBI" id="CHEBI:37568"/>
        <dbReference type="ChEBI" id="CHEBI:63528"/>
        <dbReference type="EC" id="3.6.1.9"/>
    </reaction>
</comment>
<comment type="similarity">
    <text evidence="4">Belongs to the Maf family. YhdE subfamily.</text>
</comment>
<feature type="site" description="Important for substrate specificity" evidence="4">
    <location>
        <position position="68"/>
    </location>
</feature>
<reference evidence="6" key="1">
    <citation type="submission" date="2017-04" db="EMBL/GenBank/DDBJ databases">
        <title>Function of individual gut microbiota members based on whole genome sequencing of pure cultures obtained from chicken caecum.</title>
        <authorList>
            <person name="Medvecky M."/>
            <person name="Cejkova D."/>
            <person name="Polansky O."/>
            <person name="Karasova D."/>
            <person name="Kubasova T."/>
            <person name="Cizek A."/>
            <person name="Rychlik I."/>
        </authorList>
    </citation>
    <scope>NUCLEOTIDE SEQUENCE [LARGE SCALE GENOMIC DNA]</scope>
    <source>
        <strain evidence="6">An273</strain>
    </source>
</reference>
<evidence type="ECO:0000313" key="6">
    <source>
        <dbReference type="Proteomes" id="UP000196368"/>
    </source>
</evidence>
<dbReference type="InterPro" id="IPR003697">
    <property type="entry name" value="Maf-like"/>
</dbReference>
<dbReference type="CDD" id="cd00555">
    <property type="entry name" value="Maf"/>
    <property type="match status" value="1"/>
</dbReference>
<dbReference type="GO" id="GO:0036218">
    <property type="term" value="F:dTTP diphosphatase activity"/>
    <property type="evidence" value="ECO:0007669"/>
    <property type="project" value="RHEA"/>
</dbReference>
<dbReference type="PIRSF" id="PIRSF006305">
    <property type="entry name" value="Maf"/>
    <property type="match status" value="1"/>
</dbReference>
<comment type="cofactor">
    <cofactor evidence="1 4">
        <name>a divalent metal cation</name>
        <dbReference type="ChEBI" id="CHEBI:60240"/>
    </cofactor>
</comment>